<evidence type="ECO:0000313" key="1">
    <source>
        <dbReference type="EnsemblMetazoa" id="PPAI004359-PA"/>
    </source>
</evidence>
<dbReference type="Proteomes" id="UP000092462">
    <property type="component" value="Unassembled WGS sequence"/>
</dbReference>
<organism evidence="1 2">
    <name type="scientific">Phlebotomus papatasi</name>
    <name type="common">Sandfly</name>
    <dbReference type="NCBI Taxonomy" id="29031"/>
    <lineage>
        <taxon>Eukaryota</taxon>
        <taxon>Metazoa</taxon>
        <taxon>Ecdysozoa</taxon>
        <taxon>Arthropoda</taxon>
        <taxon>Hexapoda</taxon>
        <taxon>Insecta</taxon>
        <taxon>Pterygota</taxon>
        <taxon>Neoptera</taxon>
        <taxon>Endopterygota</taxon>
        <taxon>Diptera</taxon>
        <taxon>Nematocera</taxon>
        <taxon>Psychodoidea</taxon>
        <taxon>Psychodidae</taxon>
        <taxon>Phlebotomus</taxon>
        <taxon>Phlebotomus</taxon>
    </lineage>
</organism>
<keyword evidence="2" id="KW-1185">Reference proteome</keyword>
<proteinExistence type="predicted"/>
<dbReference type="VEuPathDB" id="VectorBase:PPAPM1_004622"/>
<protein>
    <submittedName>
        <fullName evidence="1">Uncharacterized protein</fullName>
    </submittedName>
</protein>
<evidence type="ECO:0000313" key="2">
    <source>
        <dbReference type="Proteomes" id="UP000092462"/>
    </source>
</evidence>
<dbReference type="AlphaFoldDB" id="A0A1B0D9P7"/>
<reference evidence="1" key="1">
    <citation type="submission" date="2022-08" db="UniProtKB">
        <authorList>
            <consortium name="EnsemblMetazoa"/>
        </authorList>
    </citation>
    <scope>IDENTIFICATION</scope>
    <source>
        <strain evidence="1">Israel</strain>
    </source>
</reference>
<accession>A0A1B0D9P7</accession>
<sequence>MEIRGIVVTTMRPFTGIHSGVDQMFVICLLSLLGVMCQLAEGRHHDLSNTQSFKSGPKHIASVEAAAVSVFFLAN</sequence>
<name>A0A1B0D9P7_PHLPP</name>
<dbReference type="EMBL" id="AJVK01013011">
    <property type="status" value="NOT_ANNOTATED_CDS"/>
    <property type="molecule type" value="Genomic_DNA"/>
</dbReference>
<dbReference type="EnsemblMetazoa" id="PPAI004359-RA">
    <property type="protein sequence ID" value="PPAI004359-PA"/>
    <property type="gene ID" value="PPAI004359"/>
</dbReference>
<dbReference type="EMBL" id="AJVK01013012">
    <property type="status" value="NOT_ANNOTATED_CDS"/>
    <property type="molecule type" value="Genomic_DNA"/>
</dbReference>
<dbReference type="VEuPathDB" id="VectorBase:PPAI004359"/>